<feature type="region of interest" description="Disordered" evidence="1">
    <location>
        <begin position="87"/>
        <end position="126"/>
    </location>
</feature>
<name>A0A0D7AQL1_9AGAR</name>
<keyword evidence="3" id="KW-1185">Reference proteome</keyword>
<sequence length="126" mass="14650">MCTIRIEWSKAYARRERWSEEVILLEEEERRTLQSLRCMESSWRIRAWMHRDQSVTQLGKRAYALRQADVYRRIRENFDMRFSAKDELGVSGKKRKSPAAATEAPGASTTSAQTHSDTPQNSSTPQ</sequence>
<reference evidence="2 3" key="1">
    <citation type="journal article" date="2015" name="Fungal Genet. Biol.">
        <title>Evolution of novel wood decay mechanisms in Agaricales revealed by the genome sequences of Fistulina hepatica and Cylindrobasidium torrendii.</title>
        <authorList>
            <person name="Floudas D."/>
            <person name="Held B.W."/>
            <person name="Riley R."/>
            <person name="Nagy L.G."/>
            <person name="Koehler G."/>
            <person name="Ransdell A.S."/>
            <person name="Younus H."/>
            <person name="Chow J."/>
            <person name="Chiniquy J."/>
            <person name="Lipzen A."/>
            <person name="Tritt A."/>
            <person name="Sun H."/>
            <person name="Haridas S."/>
            <person name="LaButti K."/>
            <person name="Ohm R.A."/>
            <person name="Kues U."/>
            <person name="Blanchette R.A."/>
            <person name="Grigoriev I.V."/>
            <person name="Minto R.E."/>
            <person name="Hibbett D.S."/>
        </authorList>
    </citation>
    <scope>NUCLEOTIDE SEQUENCE [LARGE SCALE GENOMIC DNA]</scope>
    <source>
        <strain evidence="2 3">FP15055 ss-10</strain>
    </source>
</reference>
<organism evidence="2 3">
    <name type="scientific">Cylindrobasidium torrendii FP15055 ss-10</name>
    <dbReference type="NCBI Taxonomy" id="1314674"/>
    <lineage>
        <taxon>Eukaryota</taxon>
        <taxon>Fungi</taxon>
        <taxon>Dikarya</taxon>
        <taxon>Basidiomycota</taxon>
        <taxon>Agaricomycotina</taxon>
        <taxon>Agaricomycetes</taxon>
        <taxon>Agaricomycetidae</taxon>
        <taxon>Agaricales</taxon>
        <taxon>Marasmiineae</taxon>
        <taxon>Physalacriaceae</taxon>
        <taxon>Cylindrobasidium</taxon>
    </lineage>
</organism>
<feature type="compositionally biased region" description="Polar residues" evidence="1">
    <location>
        <begin position="107"/>
        <end position="126"/>
    </location>
</feature>
<evidence type="ECO:0000313" key="3">
    <source>
        <dbReference type="Proteomes" id="UP000054007"/>
    </source>
</evidence>
<dbReference type="EMBL" id="KN881407">
    <property type="protein sequence ID" value="KIY60648.1"/>
    <property type="molecule type" value="Genomic_DNA"/>
</dbReference>
<protein>
    <submittedName>
        <fullName evidence="2">Uncharacterized protein</fullName>
    </submittedName>
</protein>
<dbReference type="STRING" id="1314674.A0A0D7AQL1"/>
<evidence type="ECO:0000256" key="1">
    <source>
        <dbReference type="SAM" id="MobiDB-lite"/>
    </source>
</evidence>
<gene>
    <name evidence="2" type="ORF">CYLTODRAFT_460578</name>
</gene>
<dbReference type="Proteomes" id="UP000054007">
    <property type="component" value="Unassembled WGS sequence"/>
</dbReference>
<dbReference type="AlphaFoldDB" id="A0A0D7AQL1"/>
<evidence type="ECO:0000313" key="2">
    <source>
        <dbReference type="EMBL" id="KIY60648.1"/>
    </source>
</evidence>
<accession>A0A0D7AQL1</accession>
<proteinExistence type="predicted"/>